<comment type="caution">
    <text evidence="1">The sequence shown here is derived from an EMBL/GenBank/DDBJ whole genome shotgun (WGS) entry which is preliminary data.</text>
</comment>
<name>A0A1F6AHS6_9BACT</name>
<protein>
    <submittedName>
        <fullName evidence="1">Uncharacterized protein</fullName>
    </submittedName>
</protein>
<dbReference type="Proteomes" id="UP000178759">
    <property type="component" value="Unassembled WGS sequence"/>
</dbReference>
<organism evidence="1 2">
    <name type="scientific">Candidatus Gottesmanbacteria bacterium RIFCSPLOWO2_01_FULL_43_11b</name>
    <dbReference type="NCBI Taxonomy" id="1798392"/>
    <lineage>
        <taxon>Bacteria</taxon>
        <taxon>Candidatus Gottesmaniibacteriota</taxon>
    </lineage>
</organism>
<gene>
    <name evidence="1" type="ORF">A3A79_03645</name>
</gene>
<evidence type="ECO:0000313" key="1">
    <source>
        <dbReference type="EMBL" id="OGG24255.1"/>
    </source>
</evidence>
<dbReference type="EMBL" id="MFJV01000001">
    <property type="protein sequence ID" value="OGG24255.1"/>
    <property type="molecule type" value="Genomic_DNA"/>
</dbReference>
<accession>A0A1F6AHS6</accession>
<proteinExistence type="predicted"/>
<evidence type="ECO:0000313" key="2">
    <source>
        <dbReference type="Proteomes" id="UP000178759"/>
    </source>
</evidence>
<dbReference type="AlphaFoldDB" id="A0A1F6AHS6"/>
<dbReference type="STRING" id="1798392.A3A79_03645"/>
<sequence>MKINTVLYGSAKVTDVSEDKIFETINRVVLLRIKTMILKNLGKEDVFAFKEVVKKNDPKLFFDFAYKRIPHLADKIHSEIRQLSLELQKTQ</sequence>
<reference evidence="1 2" key="1">
    <citation type="journal article" date="2016" name="Nat. Commun.">
        <title>Thousands of microbial genomes shed light on interconnected biogeochemical processes in an aquifer system.</title>
        <authorList>
            <person name="Anantharaman K."/>
            <person name="Brown C.T."/>
            <person name="Hug L.A."/>
            <person name="Sharon I."/>
            <person name="Castelle C.J."/>
            <person name="Probst A.J."/>
            <person name="Thomas B.C."/>
            <person name="Singh A."/>
            <person name="Wilkins M.J."/>
            <person name="Karaoz U."/>
            <person name="Brodie E.L."/>
            <person name="Williams K.H."/>
            <person name="Hubbard S.S."/>
            <person name="Banfield J.F."/>
        </authorList>
    </citation>
    <scope>NUCLEOTIDE SEQUENCE [LARGE SCALE GENOMIC DNA]</scope>
</reference>